<dbReference type="GO" id="GO:0004222">
    <property type="term" value="F:metalloendopeptidase activity"/>
    <property type="evidence" value="ECO:0007669"/>
    <property type="project" value="InterPro"/>
</dbReference>
<dbReference type="Pfam" id="PF01421">
    <property type="entry name" value="Reprolysin"/>
    <property type="match status" value="1"/>
</dbReference>
<comment type="similarity">
    <text evidence="1">Belongs to the peptidase S1C family.</text>
</comment>
<proteinExistence type="inferred from homology"/>
<gene>
    <name evidence="4" type="ORF">EI555_018907</name>
</gene>
<organism evidence="4 5">
    <name type="scientific">Monodon monoceros</name>
    <name type="common">Narwhal</name>
    <name type="synonym">Ceratodon monodon</name>
    <dbReference type="NCBI Taxonomy" id="40151"/>
    <lineage>
        <taxon>Eukaryota</taxon>
        <taxon>Metazoa</taxon>
        <taxon>Chordata</taxon>
        <taxon>Craniata</taxon>
        <taxon>Vertebrata</taxon>
        <taxon>Euteleostomi</taxon>
        <taxon>Mammalia</taxon>
        <taxon>Eutheria</taxon>
        <taxon>Laurasiatheria</taxon>
        <taxon>Artiodactyla</taxon>
        <taxon>Whippomorpha</taxon>
        <taxon>Cetacea</taxon>
        <taxon>Odontoceti</taxon>
        <taxon>Monodontidae</taxon>
        <taxon>Monodon</taxon>
    </lineage>
</organism>
<dbReference type="PROSITE" id="PS50106">
    <property type="entry name" value="PDZ"/>
    <property type="match status" value="1"/>
</dbReference>
<dbReference type="EMBL" id="RWIC01000122">
    <property type="protein sequence ID" value="TKC49319.1"/>
    <property type="molecule type" value="Genomic_DNA"/>
</dbReference>
<dbReference type="SUPFAM" id="SSF50156">
    <property type="entry name" value="PDZ domain-like"/>
    <property type="match status" value="1"/>
</dbReference>
<accession>A0A4U1FHB1</accession>
<evidence type="ECO:0000256" key="2">
    <source>
        <dbReference type="SAM" id="MobiDB-lite"/>
    </source>
</evidence>
<feature type="compositionally biased region" description="Low complexity" evidence="2">
    <location>
        <begin position="74"/>
        <end position="87"/>
    </location>
</feature>
<reference evidence="5" key="1">
    <citation type="journal article" date="2019" name="IScience">
        <title>Narwhal Genome Reveals Long-Term Low Genetic Diversity despite Current Large Abundance Size.</title>
        <authorList>
            <person name="Westbury M.V."/>
            <person name="Petersen B."/>
            <person name="Garde E."/>
            <person name="Heide-Jorgensen M.P."/>
            <person name="Lorenzen E.D."/>
        </authorList>
    </citation>
    <scope>NUCLEOTIDE SEQUENCE [LARGE SCALE GENOMIC DNA]</scope>
</reference>
<dbReference type="Pfam" id="PF13365">
    <property type="entry name" value="Trypsin_2"/>
    <property type="match status" value="2"/>
</dbReference>
<comment type="caution">
    <text evidence="4">The sequence shown here is derived from an EMBL/GenBank/DDBJ whole genome shotgun (WGS) entry which is preliminary data.</text>
</comment>
<dbReference type="PANTHER" id="PTHR22939">
    <property type="entry name" value="SERINE PROTEASE FAMILY S1C HTRA-RELATED"/>
    <property type="match status" value="1"/>
</dbReference>
<dbReference type="InterPro" id="IPR036034">
    <property type="entry name" value="PDZ_sf"/>
</dbReference>
<dbReference type="PANTHER" id="PTHR22939:SF105">
    <property type="entry name" value="SERINE PROTEASE HTRA4"/>
    <property type="match status" value="1"/>
</dbReference>
<feature type="region of interest" description="Disordered" evidence="2">
    <location>
        <begin position="1"/>
        <end position="91"/>
    </location>
</feature>
<evidence type="ECO:0000256" key="1">
    <source>
        <dbReference type="ARBA" id="ARBA00010541"/>
    </source>
</evidence>
<evidence type="ECO:0000313" key="4">
    <source>
        <dbReference type="EMBL" id="TKC49319.1"/>
    </source>
</evidence>
<dbReference type="Pfam" id="PF00595">
    <property type="entry name" value="PDZ"/>
    <property type="match status" value="1"/>
</dbReference>
<dbReference type="GO" id="GO:0043065">
    <property type="term" value="P:positive regulation of apoptotic process"/>
    <property type="evidence" value="ECO:0007669"/>
    <property type="project" value="TreeGrafter"/>
</dbReference>
<feature type="compositionally biased region" description="Basic and acidic residues" evidence="2">
    <location>
        <begin position="25"/>
        <end position="41"/>
    </location>
</feature>
<dbReference type="InterPro" id="IPR001590">
    <property type="entry name" value="Peptidase_M12B"/>
</dbReference>
<dbReference type="SUPFAM" id="SSF50494">
    <property type="entry name" value="Trypsin-like serine proteases"/>
    <property type="match status" value="1"/>
</dbReference>
<protein>
    <recommendedName>
        <fullName evidence="3">PDZ domain-containing protein</fullName>
    </recommendedName>
</protein>
<feature type="region of interest" description="Disordered" evidence="2">
    <location>
        <begin position="647"/>
        <end position="677"/>
    </location>
</feature>
<dbReference type="GO" id="GO:0012501">
    <property type="term" value="P:programmed cell death"/>
    <property type="evidence" value="ECO:0007669"/>
    <property type="project" value="TreeGrafter"/>
</dbReference>
<dbReference type="SUPFAM" id="SSF55486">
    <property type="entry name" value="Metalloproteases ('zincins'), catalytic domain"/>
    <property type="match status" value="1"/>
</dbReference>
<dbReference type="InterPro" id="IPR009003">
    <property type="entry name" value="Peptidase_S1_PA"/>
</dbReference>
<feature type="domain" description="PDZ" evidence="3">
    <location>
        <begin position="471"/>
        <end position="502"/>
    </location>
</feature>
<dbReference type="GO" id="GO:0004252">
    <property type="term" value="F:serine-type endopeptidase activity"/>
    <property type="evidence" value="ECO:0007669"/>
    <property type="project" value="TreeGrafter"/>
</dbReference>
<feature type="non-terminal residue" evidence="4">
    <location>
        <position position="677"/>
    </location>
</feature>
<dbReference type="AlphaFoldDB" id="A0A4U1FHB1"/>
<sequence length="677" mass="73132">RGLKEAASQSGESVARLRAAAGPEESPRESGKEGGRERDDETPAAARRARTVRPDVAAAARGSGERSPGQEGQARAAVPAAAPSARRGTAPGLDRCGGCRVCAAAEGEACGGALGRPCAALAPAPRRRGTAACCGDCRTYPSLCALRAENRAARVRGALPAVAVRKWGTVEPQVSGGPCALCALFRSEFRSRGSPCCIARAIQRLLGTDFLPSLGIRLPVPMWLLPNFLPIAGGRRIPFYFQIGRGSSPTPTPAQRMGHLFAGTRSAGWLRSTYNFIAAVVETVAPSVVHLQLFRGSPLSSEDIPASSGSGFIVSKDGLIVTNAHVLTNQQRIQVELQSGVQYEATVKDTDHKLDLALIKTEPNNTGTAGIVSATRREGKELGLKDSGMDYIQTDAIINHGNSGGPLVNLDGDVIGINTLKVTTGISFAIPLDCIRQKGCFTEEIVGSAHAAPHYEEMKRPDPHFRDVTSGVFVYEVIRGTAAESSGLRDHDVIVSINGQPVTRQPTRLKLLRPMIPFLSWFIGEVKRPISIYTRLDDCVAYRDLLPKDFVVYTYNKEGALISDYPDIQRRRAVLPQTRYVELFIVVDKERYDMMGRNQTAVREEMILLANYLDSYDYLGSDSMMVTNKVIEIIGLVNSEPKVFPQPYRPNRGTLGARPPRPKAAERSAGFFLPALS</sequence>
<dbReference type="InterPro" id="IPR001478">
    <property type="entry name" value="PDZ"/>
</dbReference>
<evidence type="ECO:0000313" key="5">
    <source>
        <dbReference type="Proteomes" id="UP000308365"/>
    </source>
</evidence>
<dbReference type="GO" id="GO:0006508">
    <property type="term" value="P:proteolysis"/>
    <property type="evidence" value="ECO:0007669"/>
    <property type="project" value="InterPro"/>
</dbReference>
<feature type="non-terminal residue" evidence="4">
    <location>
        <position position="1"/>
    </location>
</feature>
<dbReference type="Gene3D" id="2.30.42.10">
    <property type="match status" value="1"/>
</dbReference>
<name>A0A4U1FHB1_MONMO</name>
<evidence type="ECO:0000259" key="3">
    <source>
        <dbReference type="PROSITE" id="PS50106"/>
    </source>
</evidence>
<dbReference type="Proteomes" id="UP000308365">
    <property type="component" value="Unassembled WGS sequence"/>
</dbReference>
<dbReference type="Gene3D" id="2.40.10.120">
    <property type="match status" value="2"/>
</dbReference>